<dbReference type="InterPro" id="IPR016181">
    <property type="entry name" value="Acyl_CoA_acyltransferase"/>
</dbReference>
<protein>
    <submittedName>
        <fullName evidence="4">Arginine N-succinyltransferase</fullName>
    </submittedName>
</protein>
<name>A0ABP8M5M7_9BACT</name>
<dbReference type="EMBL" id="BAABGA010000006">
    <property type="protein sequence ID" value="GAA4444968.1"/>
    <property type="molecule type" value="Genomic_DNA"/>
</dbReference>
<dbReference type="PANTHER" id="PTHR30420">
    <property type="entry name" value="N-SUCCINYLARGININE DIHYDROLASE"/>
    <property type="match status" value="1"/>
</dbReference>
<comment type="caution">
    <text evidence="4">The sequence shown here is derived from an EMBL/GenBank/DDBJ whole genome shotgun (WGS) entry which is preliminary data.</text>
</comment>
<keyword evidence="5" id="KW-1185">Reference proteome</keyword>
<dbReference type="RefSeq" id="WP_345318890.1">
    <property type="nucleotide sequence ID" value="NZ_BAABGA010000006.1"/>
</dbReference>
<proteinExistence type="predicted"/>
<dbReference type="Proteomes" id="UP001500840">
    <property type="component" value="Unassembled WGS sequence"/>
</dbReference>
<sequence>MWVLRAVRIDDLDALHELVKSATRGLTSLQLKRDQLLDRIEHSEFAFSRSGPSPRGEPYVLVLVNQQTGELAGTSTVYAKTGGYQPFYAYQLVETEHISEQLGVRQRRQSLLLTRIHDGPTEIGSLFLRGKYRGHGFGRWLSMARFALIAMRPHRFADRVIAEMRGRADKDGTVPFFEAIAGKFIPIEFAIADALSTVSKQFIEELMPDSPIYLDLLPSKIRDGIGQVHDETVPALAMLKKEGFRETAFVDIFDGGPMISCETQQINAVKRTRELSVKSILVDQPSGSETGSSETGGSEKHIVCSTHHGFTSVYTTISIDPTTGDVTIDAASAEALQVGIGSTCYVLGKS</sequence>
<dbReference type="Gene3D" id="3.40.630.30">
    <property type="match status" value="1"/>
</dbReference>
<dbReference type="SUPFAM" id="SSF55729">
    <property type="entry name" value="Acyl-CoA N-acyltransferases (Nat)"/>
    <property type="match status" value="1"/>
</dbReference>
<keyword evidence="3" id="KW-0012">Acyltransferase</keyword>
<evidence type="ECO:0000256" key="2">
    <source>
        <dbReference type="ARBA" id="ARBA00022679"/>
    </source>
</evidence>
<dbReference type="NCBIfam" id="TIGR03243">
    <property type="entry name" value="arg_catab_AOST"/>
    <property type="match status" value="1"/>
</dbReference>
<evidence type="ECO:0000313" key="4">
    <source>
        <dbReference type="EMBL" id="GAA4444968.1"/>
    </source>
</evidence>
<reference evidence="5" key="1">
    <citation type="journal article" date="2019" name="Int. J. Syst. Evol. Microbiol.">
        <title>The Global Catalogue of Microorganisms (GCM) 10K type strain sequencing project: providing services to taxonomists for standard genome sequencing and annotation.</title>
        <authorList>
            <consortium name="The Broad Institute Genomics Platform"/>
            <consortium name="The Broad Institute Genome Sequencing Center for Infectious Disease"/>
            <person name="Wu L."/>
            <person name="Ma J."/>
        </authorList>
    </citation>
    <scope>NUCLEOTIDE SEQUENCE [LARGE SCALE GENOMIC DNA]</scope>
    <source>
        <strain evidence="5">JCM 17759</strain>
    </source>
</reference>
<dbReference type="PANTHER" id="PTHR30420:SF1">
    <property type="entry name" value="ARGININE N-SUCCINYLTRANSFERASE"/>
    <property type="match status" value="1"/>
</dbReference>
<evidence type="ECO:0000313" key="5">
    <source>
        <dbReference type="Proteomes" id="UP001500840"/>
    </source>
</evidence>
<dbReference type="InterPro" id="IPR007041">
    <property type="entry name" value="Arg_succinylTrfase_AstA/AruG"/>
</dbReference>
<organism evidence="4 5">
    <name type="scientific">Novipirellula rosea</name>
    <dbReference type="NCBI Taxonomy" id="1031540"/>
    <lineage>
        <taxon>Bacteria</taxon>
        <taxon>Pseudomonadati</taxon>
        <taxon>Planctomycetota</taxon>
        <taxon>Planctomycetia</taxon>
        <taxon>Pirellulales</taxon>
        <taxon>Pirellulaceae</taxon>
        <taxon>Novipirellula</taxon>
    </lineage>
</organism>
<keyword evidence="2" id="KW-0808">Transferase</keyword>
<keyword evidence="1" id="KW-0056">Arginine metabolism</keyword>
<dbReference type="Pfam" id="PF04958">
    <property type="entry name" value="AstA"/>
    <property type="match status" value="1"/>
</dbReference>
<accession>A0ABP8M5M7</accession>
<evidence type="ECO:0000256" key="1">
    <source>
        <dbReference type="ARBA" id="ARBA00022503"/>
    </source>
</evidence>
<gene>
    <name evidence="4" type="primary">astA</name>
    <name evidence="4" type="ORF">GCM10023156_03980</name>
</gene>
<evidence type="ECO:0000256" key="3">
    <source>
        <dbReference type="ARBA" id="ARBA00023315"/>
    </source>
</evidence>